<comment type="caution">
    <text evidence="2">The sequence shown here is derived from an EMBL/GenBank/DDBJ whole genome shotgun (WGS) entry which is preliminary data.</text>
</comment>
<evidence type="ECO:0000313" key="2">
    <source>
        <dbReference type="EMBL" id="GAA5151018.1"/>
    </source>
</evidence>
<gene>
    <name evidence="2" type="ORF">GCM10023340_29190</name>
</gene>
<evidence type="ECO:0000313" key="3">
    <source>
        <dbReference type="Proteomes" id="UP001500221"/>
    </source>
</evidence>
<dbReference type="EMBL" id="BAABKG010000003">
    <property type="protein sequence ID" value="GAA5151018.1"/>
    <property type="molecule type" value="Genomic_DNA"/>
</dbReference>
<dbReference type="Proteomes" id="UP001500221">
    <property type="component" value="Unassembled WGS sequence"/>
</dbReference>
<keyword evidence="3" id="KW-1185">Reference proteome</keyword>
<proteinExistence type="predicted"/>
<sequence length="76" mass="7994">MTEERAGAEPTPPTLKVIKGDATPEDIAAIIAVLAATGAPEPPARRPRSTWSNPARLHRHTPAPGPGAWRSSALPR</sequence>
<reference evidence="3" key="1">
    <citation type="journal article" date="2019" name="Int. J. Syst. Evol. Microbiol.">
        <title>The Global Catalogue of Microorganisms (GCM) 10K type strain sequencing project: providing services to taxonomists for standard genome sequencing and annotation.</title>
        <authorList>
            <consortium name="The Broad Institute Genomics Platform"/>
            <consortium name="The Broad Institute Genome Sequencing Center for Infectious Disease"/>
            <person name="Wu L."/>
            <person name="Ma J."/>
        </authorList>
    </citation>
    <scope>NUCLEOTIDE SEQUENCE [LARGE SCALE GENOMIC DNA]</scope>
    <source>
        <strain evidence="3">JCM 18459</strain>
    </source>
</reference>
<dbReference type="Pfam" id="PF13822">
    <property type="entry name" value="ACC_epsilon"/>
    <property type="match status" value="1"/>
</dbReference>
<dbReference type="RefSeq" id="WP_345459851.1">
    <property type="nucleotide sequence ID" value="NZ_BAABKG010000003.1"/>
</dbReference>
<accession>A0ABP9PS10</accession>
<evidence type="ECO:0000256" key="1">
    <source>
        <dbReference type="SAM" id="MobiDB-lite"/>
    </source>
</evidence>
<dbReference type="InterPro" id="IPR032716">
    <property type="entry name" value="ACC_epsilon"/>
</dbReference>
<name>A0ABP9PS10_9ACTN</name>
<evidence type="ECO:0008006" key="4">
    <source>
        <dbReference type="Google" id="ProtNLM"/>
    </source>
</evidence>
<protein>
    <recommendedName>
        <fullName evidence="4">Acyl-CoA carboxylase subunit epsilon</fullName>
    </recommendedName>
</protein>
<feature type="region of interest" description="Disordered" evidence="1">
    <location>
        <begin position="37"/>
        <end position="76"/>
    </location>
</feature>
<organism evidence="2 3">
    <name type="scientific">Nocardioides marinquilinus</name>
    <dbReference type="NCBI Taxonomy" id="1210400"/>
    <lineage>
        <taxon>Bacteria</taxon>
        <taxon>Bacillati</taxon>
        <taxon>Actinomycetota</taxon>
        <taxon>Actinomycetes</taxon>
        <taxon>Propionibacteriales</taxon>
        <taxon>Nocardioidaceae</taxon>
        <taxon>Nocardioides</taxon>
    </lineage>
</organism>